<dbReference type="GO" id="GO:0051082">
    <property type="term" value="F:unfolded protein binding"/>
    <property type="evidence" value="ECO:0007669"/>
    <property type="project" value="Ensembl"/>
</dbReference>
<dbReference type="InterPro" id="IPR056277">
    <property type="entry name" value="PPIase_AIP"/>
</dbReference>
<dbReference type="Pfam" id="PF23322">
    <property type="entry name" value="PPIase_AIP"/>
    <property type="match status" value="1"/>
</dbReference>
<dbReference type="GO" id="GO:0006626">
    <property type="term" value="P:protein targeting to mitochondrion"/>
    <property type="evidence" value="ECO:0007669"/>
    <property type="project" value="Ensembl"/>
</dbReference>
<dbReference type="PANTHER" id="PTHR11242">
    <property type="entry name" value="ARYL HYDROCARBON RECEPTOR INTERACTING PROTEIN RELATED"/>
    <property type="match status" value="1"/>
</dbReference>
<keyword evidence="5" id="KW-0802">TPR repeat</keyword>
<dbReference type="Ensembl" id="ENSSHBT00005000155.1">
    <property type="protein sequence ID" value="ENSSHBP00005000107.1"/>
    <property type="gene ID" value="ENSSHBG00005000129.1"/>
</dbReference>
<evidence type="ECO:0000259" key="7">
    <source>
        <dbReference type="Pfam" id="PF23322"/>
    </source>
</evidence>
<dbReference type="GO" id="GO:0006805">
    <property type="term" value="P:xenobiotic metabolic process"/>
    <property type="evidence" value="ECO:0007669"/>
    <property type="project" value="Ensembl"/>
</dbReference>
<dbReference type="GO" id="GO:0036004">
    <property type="term" value="F:GAF domain binding"/>
    <property type="evidence" value="ECO:0007669"/>
    <property type="project" value="Ensembl"/>
</dbReference>
<comment type="subcellular location">
    <subcellularLocation>
        <location evidence="1">Cytoplasm</location>
    </subcellularLocation>
</comment>
<feature type="region of interest" description="Disordered" evidence="6">
    <location>
        <begin position="1"/>
        <end position="81"/>
    </location>
</feature>
<evidence type="ECO:0000313" key="8">
    <source>
        <dbReference type="Ensembl" id="ENSSHBP00005000107.1"/>
    </source>
</evidence>
<keyword evidence="9" id="KW-1185">Reference proteome</keyword>
<dbReference type="GO" id="GO:0003712">
    <property type="term" value="F:transcription coregulator activity"/>
    <property type="evidence" value="ECO:0007669"/>
    <property type="project" value="Ensembl"/>
</dbReference>
<dbReference type="FunFam" id="1.25.40.10:FF:000052">
    <property type="entry name" value="Aryl-hydrocarbon-interacting protein-like 1"/>
    <property type="match status" value="1"/>
</dbReference>
<dbReference type="GO" id="GO:0051604">
    <property type="term" value="P:protein maturation"/>
    <property type="evidence" value="ECO:0007669"/>
    <property type="project" value="Ensembl"/>
</dbReference>
<dbReference type="GO" id="GO:0005829">
    <property type="term" value="C:cytosol"/>
    <property type="evidence" value="ECO:0007669"/>
    <property type="project" value="Ensembl"/>
</dbReference>
<reference evidence="8" key="3">
    <citation type="submission" date="2025-09" db="UniProtKB">
        <authorList>
            <consortium name="Ensembl"/>
        </authorList>
    </citation>
    <scope>IDENTIFICATION</scope>
</reference>
<dbReference type="SUPFAM" id="SSF48452">
    <property type="entry name" value="TPR-like"/>
    <property type="match status" value="1"/>
</dbReference>
<dbReference type="FunCoup" id="A0A672THH9">
    <property type="interactions" value="546"/>
</dbReference>
<evidence type="ECO:0000256" key="1">
    <source>
        <dbReference type="ARBA" id="ARBA00004496"/>
    </source>
</evidence>
<accession>A0A672THH9</accession>
<dbReference type="Gene3D" id="3.10.50.40">
    <property type="match status" value="1"/>
</dbReference>
<keyword evidence="2" id="KW-0963">Cytoplasm</keyword>
<dbReference type="GeneTree" id="ENSGT00390000001289"/>
<gene>
    <name evidence="8" type="primary">AIP</name>
</gene>
<organism evidence="8 9">
    <name type="scientific">Strigops habroptila</name>
    <name type="common">Kakapo</name>
    <dbReference type="NCBI Taxonomy" id="2489341"/>
    <lineage>
        <taxon>Eukaryota</taxon>
        <taxon>Metazoa</taxon>
        <taxon>Chordata</taxon>
        <taxon>Craniata</taxon>
        <taxon>Vertebrata</taxon>
        <taxon>Euteleostomi</taxon>
        <taxon>Archelosauria</taxon>
        <taxon>Archosauria</taxon>
        <taxon>Dinosauria</taxon>
        <taxon>Saurischia</taxon>
        <taxon>Theropoda</taxon>
        <taxon>Coelurosauria</taxon>
        <taxon>Aves</taxon>
        <taxon>Neognathae</taxon>
        <taxon>Neoaves</taxon>
        <taxon>Telluraves</taxon>
        <taxon>Australaves</taxon>
        <taxon>Psittaciformes</taxon>
        <taxon>Psittacidae</taxon>
        <taxon>Strigops</taxon>
    </lineage>
</organism>
<sequence length="382" mass="43438">MAWPRPPPAPPARPRSAPPRRQGARPRFSGKSRSSRRRPRRGQAEAGRKDGPMAQHVEQLRADGVDKEVLREGTGPLPDFRDGTKATFHYRTLRCGAEEAALDSSREQGKPMELIAGKKFKLPVWEAALRTMRPGERARFRCDAKHVVLYPMVSKSLRNIAAGKDPLEGQRHCCSMAQLHDHYSLGYPDLDELQKNPQPLIFDIELLKVEPPGSYQQDPWAMTDEEKLQAVPQIHKEGNELYRQGKVQEAAAKYYDAIACLKNLQMKEQPGSPDWIELDQKITPLLLNYCQCKLQCEEYYEVLDHCSSILNKYEDNVKAYFKRAKAHAAVWNVAEAQADFAKVLALDPSLRPVVSKQLKSLEARLREKDAEDKIRFKGIFSQ</sequence>
<protein>
    <submittedName>
        <fullName evidence="8">Aryl hydrocarbon receptor interacting protein</fullName>
    </submittedName>
</protein>
<evidence type="ECO:0000256" key="3">
    <source>
        <dbReference type="ARBA" id="ARBA00022553"/>
    </source>
</evidence>
<dbReference type="PANTHER" id="PTHR11242:SF3">
    <property type="entry name" value="AH RECEPTOR-INTERACTING PROTEIN"/>
    <property type="match status" value="1"/>
</dbReference>
<name>A0A672THH9_STRHB</name>
<feature type="compositionally biased region" description="Basic residues" evidence="6">
    <location>
        <begin position="22"/>
        <end position="41"/>
    </location>
</feature>
<evidence type="ECO:0000313" key="9">
    <source>
        <dbReference type="Proteomes" id="UP000472266"/>
    </source>
</evidence>
<reference evidence="8" key="2">
    <citation type="submission" date="2025-08" db="UniProtKB">
        <authorList>
            <consortium name="Ensembl"/>
        </authorList>
    </citation>
    <scope>IDENTIFICATION</scope>
</reference>
<reference evidence="8 9" key="1">
    <citation type="submission" date="2019-11" db="EMBL/GenBank/DDBJ databases">
        <title>Strigops habroptila (kakapo) genome, bStrHab1, primary haplotype, v2.</title>
        <authorList>
            <person name="Jarvis E.D."/>
            <person name="Howard J."/>
            <person name="Rhie A."/>
            <person name="Phillippy A."/>
            <person name="Korlach J."/>
            <person name="Digby A."/>
            <person name="Iorns D."/>
            <person name="Eason D."/>
            <person name="Robertson B."/>
            <person name="Raemaekers T."/>
            <person name="Howe K."/>
            <person name="Lewin H."/>
            <person name="Damas J."/>
            <person name="Hastie A."/>
            <person name="Tracey A."/>
            <person name="Chow W."/>
            <person name="Fedrigo O."/>
        </authorList>
    </citation>
    <scope>NUCLEOTIDE SEQUENCE [LARGE SCALE GENOMIC DNA]</scope>
</reference>
<dbReference type="AlphaFoldDB" id="A0A672THH9"/>
<feature type="compositionally biased region" description="Basic and acidic residues" evidence="6">
    <location>
        <begin position="58"/>
        <end position="71"/>
    </location>
</feature>
<proteinExistence type="predicted"/>
<dbReference type="OMA" id="SHCCGMM"/>
<dbReference type="InterPro" id="IPR039663">
    <property type="entry name" value="AIP/AIPL1/TTC9"/>
</dbReference>
<dbReference type="SUPFAM" id="SSF54534">
    <property type="entry name" value="FKBP-like"/>
    <property type="match status" value="1"/>
</dbReference>
<dbReference type="GO" id="GO:0017162">
    <property type="term" value="F:aryl hydrocarbon receptor binding"/>
    <property type="evidence" value="ECO:0007669"/>
    <property type="project" value="Ensembl"/>
</dbReference>
<feature type="domain" description="AIP/AIPL N-terminal FKBP-type PPIase" evidence="7">
    <location>
        <begin position="80"/>
        <end position="208"/>
    </location>
</feature>
<keyword evidence="3" id="KW-0597">Phosphoprotein</keyword>
<dbReference type="Proteomes" id="UP000472266">
    <property type="component" value="Chromosome 5"/>
</dbReference>
<feature type="compositionally biased region" description="Basic and acidic residues" evidence="6">
    <location>
        <begin position="42"/>
        <end position="51"/>
    </location>
</feature>
<evidence type="ECO:0000256" key="2">
    <source>
        <dbReference type="ARBA" id="ARBA00022490"/>
    </source>
</evidence>
<dbReference type="GO" id="GO:0005886">
    <property type="term" value="C:plasma membrane"/>
    <property type="evidence" value="ECO:0007669"/>
    <property type="project" value="Ensembl"/>
</dbReference>
<feature type="compositionally biased region" description="Pro residues" evidence="6">
    <location>
        <begin position="1"/>
        <end position="17"/>
    </location>
</feature>
<evidence type="ECO:0000256" key="6">
    <source>
        <dbReference type="SAM" id="MobiDB-lite"/>
    </source>
</evidence>
<evidence type="ECO:0000256" key="4">
    <source>
        <dbReference type="ARBA" id="ARBA00022737"/>
    </source>
</evidence>
<dbReference type="GO" id="GO:0003755">
    <property type="term" value="F:peptidyl-prolyl cis-trans isomerase activity"/>
    <property type="evidence" value="ECO:0007669"/>
    <property type="project" value="Ensembl"/>
</dbReference>
<dbReference type="InterPro" id="IPR011990">
    <property type="entry name" value="TPR-like_helical_dom_sf"/>
</dbReference>
<dbReference type="InParanoid" id="A0A672THH9"/>
<dbReference type="InterPro" id="IPR046357">
    <property type="entry name" value="PPIase_dom_sf"/>
</dbReference>
<keyword evidence="4" id="KW-0677">Repeat</keyword>
<evidence type="ECO:0000256" key="5">
    <source>
        <dbReference type="ARBA" id="ARBA00022803"/>
    </source>
</evidence>
<dbReference type="Gene3D" id="1.25.40.10">
    <property type="entry name" value="Tetratricopeptide repeat domain"/>
    <property type="match status" value="1"/>
</dbReference>
<dbReference type="GO" id="GO:0034751">
    <property type="term" value="C:aryl hydrocarbon receptor complex"/>
    <property type="evidence" value="ECO:0007669"/>
    <property type="project" value="Ensembl"/>
</dbReference>